<organism evidence="1 2">
    <name type="scientific">Lysobacter auxotrophicus</name>
    <dbReference type="NCBI Taxonomy" id="2992573"/>
    <lineage>
        <taxon>Bacteria</taxon>
        <taxon>Pseudomonadati</taxon>
        <taxon>Pseudomonadota</taxon>
        <taxon>Gammaproteobacteria</taxon>
        <taxon>Lysobacterales</taxon>
        <taxon>Lysobacteraceae</taxon>
        <taxon>Lysobacter</taxon>
    </lineage>
</organism>
<dbReference type="EMBL" id="AP027041">
    <property type="protein sequence ID" value="BDU16665.1"/>
    <property type="molecule type" value="Genomic_DNA"/>
</dbReference>
<sequence>MARLREVRVEASALVSDRGMVAPGFLFRETTHHVVSILEEFLPRDFTLDGSSVVQLTLGPRREIDPEHLQALGATEIYVESFDFAAYHAMSSRQREVQILELTEDRLLYLASMHGADSKPIVEAAAAVRQHGFMLEMERTKLARSLPGRKGRIRVYRQLASGYAERWLARLLDQAGRQVHEVVLKERGPVDWRGHFHHSELAQDTFMLKDDLDRPTLSITCVGELVADSSADAQRYETPSVRPPEVSVRLWPIADVGRAAVLISSLPIMTPLDGEETSLAVIGWQRGRRSSSRAMEHDPHEAPARFHPHLLRGCRSSDIRLQGHREDGSGCHVREVHVSRRER</sequence>
<name>A0ABM8DDJ1_9GAMM</name>
<dbReference type="Proteomes" id="UP001317822">
    <property type="component" value="Chromosome"/>
</dbReference>
<proteinExistence type="predicted"/>
<protein>
    <submittedName>
        <fullName evidence="1">Uncharacterized protein</fullName>
    </submittedName>
</protein>
<keyword evidence="2" id="KW-1185">Reference proteome</keyword>
<dbReference type="RefSeq" id="WP_281778656.1">
    <property type="nucleotide sequence ID" value="NZ_AP027041.1"/>
</dbReference>
<reference evidence="1 2" key="1">
    <citation type="journal article" date="2023" name="Int. J. Syst. Evol. Microbiol.">
        <title>Physiological and genomic analyses of cobalamin (vitamin B12)-auxotrophy of Lysobacter auxotrophicus sp. nov., a methionine-auxotrophic chitinolytic bacterium isolated from chitin-treated soil.</title>
        <authorList>
            <person name="Saito A."/>
            <person name="Dohra H."/>
            <person name="Hamada M."/>
            <person name="Moriuchi R."/>
            <person name="Kotsuchibashi Y."/>
            <person name="Mori K."/>
        </authorList>
    </citation>
    <scope>NUCLEOTIDE SEQUENCE [LARGE SCALE GENOMIC DNA]</scope>
    <source>
        <strain evidence="1 2">5-21a</strain>
    </source>
</reference>
<accession>A0ABM8DDJ1</accession>
<gene>
    <name evidence="1" type="ORF">LA521A_18660</name>
</gene>
<evidence type="ECO:0000313" key="2">
    <source>
        <dbReference type="Proteomes" id="UP001317822"/>
    </source>
</evidence>
<evidence type="ECO:0000313" key="1">
    <source>
        <dbReference type="EMBL" id="BDU16665.1"/>
    </source>
</evidence>